<dbReference type="Pfam" id="PF23292">
    <property type="entry name" value="SAND_ULT1"/>
    <property type="match status" value="1"/>
</dbReference>
<keyword evidence="5" id="KW-1185">Reference proteome</keyword>
<accession>A0ABS8SMB1</accession>
<dbReference type="Proteomes" id="UP000823775">
    <property type="component" value="Unassembled WGS sequence"/>
</dbReference>
<evidence type="ECO:0000259" key="3">
    <source>
        <dbReference type="Pfam" id="PF23293"/>
    </source>
</evidence>
<dbReference type="PANTHER" id="PTHR34053">
    <property type="entry name" value="PROTEIN ULTRAPETALA 1"/>
    <property type="match status" value="1"/>
</dbReference>
<evidence type="ECO:0000313" key="4">
    <source>
        <dbReference type="EMBL" id="MCD7460094.1"/>
    </source>
</evidence>
<dbReference type="InterPro" id="IPR057012">
    <property type="entry name" value="ULT1/2_Znf"/>
</dbReference>
<dbReference type="InterPro" id="IPR020533">
    <property type="entry name" value="Developmental_reg_ULTRAPETALA"/>
</dbReference>
<reference evidence="4 5" key="1">
    <citation type="journal article" date="2021" name="BMC Genomics">
        <title>Datura genome reveals duplications of psychoactive alkaloid biosynthetic genes and high mutation rate following tissue culture.</title>
        <authorList>
            <person name="Rajewski A."/>
            <person name="Carter-House D."/>
            <person name="Stajich J."/>
            <person name="Litt A."/>
        </authorList>
    </citation>
    <scope>NUCLEOTIDE SEQUENCE [LARGE SCALE GENOMIC DNA]</scope>
    <source>
        <strain evidence="4">AR-01</strain>
    </source>
</reference>
<name>A0ABS8SMB1_DATST</name>
<comment type="caution">
    <text evidence="4">The sequence shown here is derived from an EMBL/GenBank/DDBJ whole genome shotgun (WGS) entry which is preliminary data.</text>
</comment>
<feature type="region of interest" description="Disordered" evidence="1">
    <location>
        <begin position="202"/>
        <end position="222"/>
    </location>
</feature>
<evidence type="ECO:0000259" key="2">
    <source>
        <dbReference type="Pfam" id="PF23292"/>
    </source>
</evidence>
<sequence>MFTDKELDGFPGVLSKESDYVEIECGVTSSKYGDTSGSLKIFQNGKLEIVCHCYHGCKEVKLSPIEFVKHAGRKTAVQNWKSQIWVNNKEGRKKSLWKTCLLKYHSDTFRRPLRGGTKHRDEFIRCTNCNKQRRILRRTKEECKYYHDAIAMKNWKCTDMSQKRISCNEAEERESRKLCRGCPRIPKCKGCEYKRQANKRISITNPADTKQEGLKTPKPDAN</sequence>
<evidence type="ECO:0000256" key="1">
    <source>
        <dbReference type="SAM" id="MobiDB-lite"/>
    </source>
</evidence>
<evidence type="ECO:0000313" key="5">
    <source>
        <dbReference type="Proteomes" id="UP000823775"/>
    </source>
</evidence>
<organism evidence="4 5">
    <name type="scientific">Datura stramonium</name>
    <name type="common">Jimsonweed</name>
    <name type="synonym">Common thornapple</name>
    <dbReference type="NCBI Taxonomy" id="4076"/>
    <lineage>
        <taxon>Eukaryota</taxon>
        <taxon>Viridiplantae</taxon>
        <taxon>Streptophyta</taxon>
        <taxon>Embryophyta</taxon>
        <taxon>Tracheophyta</taxon>
        <taxon>Spermatophyta</taxon>
        <taxon>Magnoliopsida</taxon>
        <taxon>eudicotyledons</taxon>
        <taxon>Gunneridae</taxon>
        <taxon>Pentapetalae</taxon>
        <taxon>asterids</taxon>
        <taxon>lamiids</taxon>
        <taxon>Solanales</taxon>
        <taxon>Solanaceae</taxon>
        <taxon>Solanoideae</taxon>
        <taxon>Datureae</taxon>
        <taxon>Datura</taxon>
    </lineage>
</organism>
<gene>
    <name evidence="4" type="ORF">HAX54_042827</name>
</gene>
<feature type="domain" description="ULTRAPETALA1/2 SAND" evidence="2">
    <location>
        <begin position="14"/>
        <end position="105"/>
    </location>
</feature>
<feature type="compositionally biased region" description="Basic and acidic residues" evidence="1">
    <location>
        <begin position="209"/>
        <end position="222"/>
    </location>
</feature>
<feature type="domain" description="ULTRAPETALA1/2 zinc finger" evidence="3">
    <location>
        <begin position="119"/>
        <end position="192"/>
    </location>
</feature>
<dbReference type="EMBL" id="JACEIK010000634">
    <property type="protein sequence ID" value="MCD7460094.1"/>
    <property type="molecule type" value="Genomic_DNA"/>
</dbReference>
<protein>
    <submittedName>
        <fullName evidence="4">Uncharacterized protein</fullName>
    </submittedName>
</protein>
<dbReference type="PANTHER" id="PTHR34053:SF4">
    <property type="entry name" value="PROTEIN ULTRAPETALA 2-LIKE"/>
    <property type="match status" value="1"/>
</dbReference>
<dbReference type="InterPro" id="IPR057011">
    <property type="entry name" value="ULT1/2_SAND"/>
</dbReference>
<proteinExistence type="predicted"/>
<dbReference type="Pfam" id="PF23293">
    <property type="entry name" value="zf_ULT1"/>
    <property type="match status" value="1"/>
</dbReference>